<evidence type="ECO:0000313" key="2">
    <source>
        <dbReference type="Proteomes" id="UP000708148"/>
    </source>
</evidence>
<dbReference type="Proteomes" id="UP000708148">
    <property type="component" value="Unassembled WGS sequence"/>
</dbReference>
<evidence type="ECO:0000313" key="1">
    <source>
        <dbReference type="EMBL" id="CAD7704125.1"/>
    </source>
</evidence>
<protein>
    <submittedName>
        <fullName evidence="1">Uncharacterized protein</fullName>
    </submittedName>
</protein>
<name>A0A8S1JHP8_9CHLO</name>
<organism evidence="1 2">
    <name type="scientific">Ostreobium quekettii</name>
    <dbReference type="NCBI Taxonomy" id="121088"/>
    <lineage>
        <taxon>Eukaryota</taxon>
        <taxon>Viridiplantae</taxon>
        <taxon>Chlorophyta</taxon>
        <taxon>core chlorophytes</taxon>
        <taxon>Ulvophyceae</taxon>
        <taxon>TCBD clade</taxon>
        <taxon>Bryopsidales</taxon>
        <taxon>Ostreobineae</taxon>
        <taxon>Ostreobiaceae</taxon>
        <taxon>Ostreobium</taxon>
    </lineage>
</organism>
<proteinExistence type="predicted"/>
<reference evidence="1" key="1">
    <citation type="submission" date="2020-12" db="EMBL/GenBank/DDBJ databases">
        <authorList>
            <person name="Iha C."/>
        </authorList>
    </citation>
    <scope>NUCLEOTIDE SEQUENCE</scope>
</reference>
<sequence>MPMTRVPLKRLGIPTPSPSATALRKLSGFRKPTGAKMAGTGPAALLFLVLLFQTSKSGRGTSPAEVEAKYTATIRTMADVLVDHYGRLEELMAECDCSYHMCGNDLPGTRCVDIKRDPHPDEEIVAAATRFVVCDPDCGHRKVRERHGFTRRSGVTFLGQFLVGATLARGRGGGLGAGRCGGE</sequence>
<gene>
    <name evidence="1" type="ORF">OSTQU699_LOCUS9486</name>
</gene>
<dbReference type="AlphaFoldDB" id="A0A8S1JHP8"/>
<comment type="caution">
    <text evidence="1">The sequence shown here is derived from an EMBL/GenBank/DDBJ whole genome shotgun (WGS) entry which is preliminary data.</text>
</comment>
<keyword evidence="2" id="KW-1185">Reference proteome</keyword>
<accession>A0A8S1JHP8</accession>
<dbReference type="EMBL" id="CAJHUC010002649">
    <property type="protein sequence ID" value="CAD7704125.1"/>
    <property type="molecule type" value="Genomic_DNA"/>
</dbReference>